<dbReference type="Proteomes" id="UP000005953">
    <property type="component" value="Unassembled WGS sequence"/>
</dbReference>
<dbReference type="RefSeq" id="WP_008044264.1">
    <property type="nucleotide sequence ID" value="NZ_CH724151.1"/>
</dbReference>
<organism evidence="2 3">
    <name type="scientific">Reinekea blandensis MED297</name>
    <dbReference type="NCBI Taxonomy" id="314283"/>
    <lineage>
        <taxon>Bacteria</taxon>
        <taxon>Pseudomonadati</taxon>
        <taxon>Pseudomonadota</taxon>
        <taxon>Gammaproteobacteria</taxon>
        <taxon>Oceanospirillales</taxon>
        <taxon>Saccharospirillaceae</taxon>
        <taxon>Reinekea</taxon>
    </lineage>
</organism>
<feature type="chain" id="PRO_5002665254" evidence="1">
    <location>
        <begin position="19"/>
        <end position="203"/>
    </location>
</feature>
<evidence type="ECO:0000313" key="3">
    <source>
        <dbReference type="Proteomes" id="UP000005953"/>
    </source>
</evidence>
<dbReference type="EMBL" id="AAOE01000011">
    <property type="protein sequence ID" value="EAR09343.1"/>
    <property type="molecule type" value="Genomic_DNA"/>
</dbReference>
<keyword evidence="1" id="KW-0732">Signal</keyword>
<dbReference type="HOGENOM" id="CLU_1348008_0_0_6"/>
<evidence type="ECO:0000256" key="1">
    <source>
        <dbReference type="SAM" id="SignalP"/>
    </source>
</evidence>
<dbReference type="STRING" id="314283.MED297_18683"/>
<sequence length="203" mass="21761">MKLPVLLLTLLLAPVCYSANMAHSHLKHVYDAWHSNPDGIGFLPLALEQYQQAHAETLILQQSNTADAYVKRRLNRLSGLLTGNATTDGADLSSALSGMVKHTALSAMAIDATANVVDYADAIAQCTNNALRYAAEADDRVEALQSKTTLTDADRAELTAATAWIYTGRDLNNDGDIAPDGQECGLRQADVLMGALKHLEGLN</sequence>
<name>A4BF08_9GAMM</name>
<evidence type="ECO:0000313" key="2">
    <source>
        <dbReference type="EMBL" id="EAR09343.1"/>
    </source>
</evidence>
<proteinExistence type="predicted"/>
<protein>
    <submittedName>
        <fullName evidence="2">Uncharacterized protein</fullName>
    </submittedName>
</protein>
<accession>A4BF08</accession>
<gene>
    <name evidence="2" type="ORF">MED297_18683</name>
</gene>
<comment type="caution">
    <text evidence="2">The sequence shown here is derived from an EMBL/GenBank/DDBJ whole genome shotgun (WGS) entry which is preliminary data.</text>
</comment>
<keyword evidence="3" id="KW-1185">Reference proteome</keyword>
<reference evidence="2 3" key="1">
    <citation type="submission" date="2006-02" db="EMBL/GenBank/DDBJ databases">
        <authorList>
            <person name="Pinhassi J."/>
            <person name="Pedros-Alio C."/>
            <person name="Ferriera S."/>
            <person name="Johnson J."/>
            <person name="Kravitz S."/>
            <person name="Halpern A."/>
            <person name="Remington K."/>
            <person name="Beeson K."/>
            <person name="Tran B."/>
            <person name="Rogers Y.-H."/>
            <person name="Friedman R."/>
            <person name="Venter J.C."/>
        </authorList>
    </citation>
    <scope>NUCLEOTIDE SEQUENCE [LARGE SCALE GENOMIC DNA]</scope>
    <source>
        <strain evidence="2 3">MED297</strain>
    </source>
</reference>
<feature type="signal peptide" evidence="1">
    <location>
        <begin position="1"/>
        <end position="18"/>
    </location>
</feature>
<dbReference type="AlphaFoldDB" id="A4BF08"/>